<keyword evidence="7" id="KW-1185">Reference proteome</keyword>
<proteinExistence type="inferred from homology"/>
<evidence type="ECO:0000313" key="7">
    <source>
        <dbReference type="Proteomes" id="UP000198749"/>
    </source>
</evidence>
<sequence>MTDLSLLNQVTAFINTEADMLDFQEYNEWLGLWSDTGVYVVPVDPKETDFANTLNYAYDKAEMRRLRVNRLLSGEAVSTQTTDKTVRGLSRFRILEDSDSHVTVRCAMYLSECRHGNLKSYPADVTYKLARTGNDFQIEEKVVRLQNADAYLSSIGYIL</sequence>
<dbReference type="InterPro" id="IPR000391">
    <property type="entry name" value="Rng_hydr_dOase-bsu"/>
</dbReference>
<evidence type="ECO:0000256" key="4">
    <source>
        <dbReference type="ARBA" id="ARBA00022964"/>
    </source>
</evidence>
<keyword evidence="4 6" id="KW-0223">Dioxygenase</keyword>
<dbReference type="STRING" id="355243.SAMN03080615_00141"/>
<gene>
    <name evidence="6" type="ORF">SAMN03080615_00141</name>
</gene>
<evidence type="ECO:0000256" key="1">
    <source>
        <dbReference type="ARBA" id="ARBA00005211"/>
    </source>
</evidence>
<dbReference type="EMBL" id="FOGB01000001">
    <property type="protein sequence ID" value="SEQ04143.1"/>
    <property type="molecule type" value="Genomic_DNA"/>
</dbReference>
<comment type="pathway">
    <text evidence="1">Aromatic compound metabolism.</text>
</comment>
<comment type="similarity">
    <text evidence="2">Belongs to the bacterial ring-hydroxylating dioxygenase beta subunit family.</text>
</comment>
<keyword evidence="5" id="KW-0560">Oxidoreductase</keyword>
<protein>
    <submittedName>
        <fullName evidence="6">3-phenylpropionate/cinnamic acid dioxygenase, small subunit</fullName>
    </submittedName>
</protein>
<evidence type="ECO:0000256" key="2">
    <source>
        <dbReference type="ARBA" id="ARBA00009570"/>
    </source>
</evidence>
<evidence type="ECO:0000256" key="5">
    <source>
        <dbReference type="ARBA" id="ARBA00023002"/>
    </source>
</evidence>
<dbReference type="AlphaFoldDB" id="A0A1H9CU65"/>
<organism evidence="6 7">
    <name type="scientific">Amphritea atlantica</name>
    <dbReference type="NCBI Taxonomy" id="355243"/>
    <lineage>
        <taxon>Bacteria</taxon>
        <taxon>Pseudomonadati</taxon>
        <taxon>Pseudomonadota</taxon>
        <taxon>Gammaproteobacteria</taxon>
        <taxon>Oceanospirillales</taxon>
        <taxon>Oceanospirillaceae</taxon>
        <taxon>Amphritea</taxon>
    </lineage>
</organism>
<dbReference type="PANTHER" id="PTHR41534">
    <property type="entry name" value="BLR3401 PROTEIN"/>
    <property type="match status" value="1"/>
</dbReference>
<accession>A0A1H9CU65</accession>
<name>A0A1H9CU65_9GAMM</name>
<dbReference type="GO" id="GO:0051213">
    <property type="term" value="F:dioxygenase activity"/>
    <property type="evidence" value="ECO:0007669"/>
    <property type="project" value="UniProtKB-KW"/>
</dbReference>
<dbReference type="PANTHER" id="PTHR41534:SF2">
    <property type="entry name" value="3-PHENYLPROPIONATE_CINNAMIC ACID DIOXYGENASE SUBUNIT BETA"/>
    <property type="match status" value="1"/>
</dbReference>
<dbReference type="Pfam" id="PF00866">
    <property type="entry name" value="Ring_hydroxyl_B"/>
    <property type="match status" value="1"/>
</dbReference>
<keyword evidence="3" id="KW-0058">Aromatic hydrocarbons catabolism</keyword>
<reference evidence="7" key="1">
    <citation type="submission" date="2016-10" db="EMBL/GenBank/DDBJ databases">
        <authorList>
            <person name="Varghese N."/>
            <person name="Submissions S."/>
        </authorList>
    </citation>
    <scope>NUCLEOTIDE SEQUENCE [LARGE SCALE GENOMIC DNA]</scope>
    <source>
        <strain evidence="7">DSM 18887</strain>
    </source>
</reference>
<dbReference type="SUPFAM" id="SSF54427">
    <property type="entry name" value="NTF2-like"/>
    <property type="match status" value="1"/>
</dbReference>
<dbReference type="RefSeq" id="WP_091352611.1">
    <property type="nucleotide sequence ID" value="NZ_AP025284.1"/>
</dbReference>
<evidence type="ECO:0000313" key="6">
    <source>
        <dbReference type="EMBL" id="SEQ04143.1"/>
    </source>
</evidence>
<dbReference type="InterPro" id="IPR032710">
    <property type="entry name" value="NTF2-like_dom_sf"/>
</dbReference>
<dbReference type="OrthoDB" id="7446267at2"/>
<evidence type="ECO:0000256" key="3">
    <source>
        <dbReference type="ARBA" id="ARBA00022797"/>
    </source>
</evidence>
<dbReference type="Gene3D" id="3.10.450.50">
    <property type="match status" value="1"/>
</dbReference>
<dbReference type="Proteomes" id="UP000198749">
    <property type="component" value="Unassembled WGS sequence"/>
</dbReference>
<dbReference type="GO" id="GO:0019380">
    <property type="term" value="P:3-phenylpropionate catabolic process"/>
    <property type="evidence" value="ECO:0007669"/>
    <property type="project" value="TreeGrafter"/>
</dbReference>